<dbReference type="AlphaFoldDB" id="A0A0F6A5E0"/>
<gene>
    <name evidence="1" type="ORF">N479_02660</name>
</gene>
<evidence type="ECO:0000313" key="2">
    <source>
        <dbReference type="Proteomes" id="UP000033434"/>
    </source>
</evidence>
<name>A0A0F6A5E0_9GAMM</name>
<protein>
    <submittedName>
        <fullName evidence="1">Uncharacterized protein</fullName>
    </submittedName>
</protein>
<evidence type="ECO:0000313" key="1">
    <source>
        <dbReference type="EMBL" id="KKE81400.1"/>
    </source>
</evidence>
<sequence>MLNLSSKKNRFKLFEGTLKISQLFKKIRPPIYTHLQTYLLKNHLKTHEKI</sequence>
<proteinExistence type="predicted"/>
<accession>A0A0F6A5E0</accession>
<reference evidence="1 2" key="1">
    <citation type="journal article" date="2015" name="BMC Genomics">
        <title>Genome mining reveals unlocked bioactive potential of marine Gram-negative bacteria.</title>
        <authorList>
            <person name="Machado H."/>
            <person name="Sonnenschein E.C."/>
            <person name="Melchiorsen J."/>
            <person name="Gram L."/>
        </authorList>
    </citation>
    <scope>NUCLEOTIDE SEQUENCE [LARGE SCALE GENOMIC DNA]</scope>
    <source>
        <strain evidence="1 2">S4054</strain>
    </source>
</reference>
<dbReference type="EMBL" id="AUXW01000187">
    <property type="protein sequence ID" value="KKE81400.1"/>
    <property type="molecule type" value="Genomic_DNA"/>
</dbReference>
<dbReference type="Proteomes" id="UP000033434">
    <property type="component" value="Unassembled WGS sequence"/>
</dbReference>
<dbReference type="PATRIC" id="fig|1129367.4.peg.4667"/>
<organism evidence="1 2">
    <name type="scientific">Pseudoalteromonas luteoviolacea S4054</name>
    <dbReference type="NCBI Taxonomy" id="1129367"/>
    <lineage>
        <taxon>Bacteria</taxon>
        <taxon>Pseudomonadati</taxon>
        <taxon>Pseudomonadota</taxon>
        <taxon>Gammaproteobacteria</taxon>
        <taxon>Alteromonadales</taxon>
        <taxon>Pseudoalteromonadaceae</taxon>
        <taxon>Pseudoalteromonas</taxon>
    </lineage>
</organism>
<comment type="caution">
    <text evidence="1">The sequence shown here is derived from an EMBL/GenBank/DDBJ whole genome shotgun (WGS) entry which is preliminary data.</text>
</comment>